<name>A0AAE6ZPN9_9BACT</name>
<dbReference type="GO" id="GO:0006508">
    <property type="term" value="P:proteolysis"/>
    <property type="evidence" value="ECO:0007669"/>
    <property type="project" value="UniProtKB-KW"/>
</dbReference>
<sequence>MKKQMLAVIACLAAGIMMSSCSKNDRQEAPPQPVTNEVLAQIKALGFSTDNVLKTTEGYIVEGDILLTAAQLKEKMSITALRVGQVEQYRSGNLVTGLPRTITVKIVGLGPAFVAGVDTAIRRYNSLGLRIRFSRIASGTAGITVEGYNQAPVNGQVSYAYSGFPTAGNPYSSIKLNTNTAAFGYNPNVLYAGSIIQHEMGHCLGMHHTDYMDRSFSCGGSPVREDITPIWIPGTPTGPDPNSWMLACSNGGNRPFNSNDIIALRNLYAR</sequence>
<reference evidence="3" key="1">
    <citation type="submission" date="2020-04" db="EMBL/GenBank/DDBJ databases">
        <authorList>
            <person name="Kittiwongwattana C."/>
        </authorList>
    </citation>
    <scope>NUCLEOTIDE SEQUENCE [LARGE SCALE GENOMIC DNA]</scope>
    <source>
        <strain evidence="3">1310</strain>
    </source>
</reference>
<dbReference type="Gene3D" id="3.40.390.10">
    <property type="entry name" value="Collagenase (Catalytic Domain)"/>
    <property type="match status" value="1"/>
</dbReference>
<feature type="chain" id="PRO_5042297681" evidence="1">
    <location>
        <begin position="23"/>
        <end position="270"/>
    </location>
</feature>
<organism evidence="2 3">
    <name type="scientific">Chitinophaga oryzae</name>
    <dbReference type="NCBI Taxonomy" id="2725414"/>
    <lineage>
        <taxon>Bacteria</taxon>
        <taxon>Pseudomonadati</taxon>
        <taxon>Bacteroidota</taxon>
        <taxon>Chitinophagia</taxon>
        <taxon>Chitinophagales</taxon>
        <taxon>Chitinophagaceae</taxon>
        <taxon>Chitinophaga</taxon>
    </lineage>
</organism>
<protein>
    <submittedName>
        <fullName evidence="2">Protease</fullName>
    </submittedName>
</protein>
<dbReference type="EMBL" id="CP051205">
    <property type="protein sequence ID" value="QJB36144.1"/>
    <property type="molecule type" value="Genomic_DNA"/>
</dbReference>
<dbReference type="InterPro" id="IPR024653">
    <property type="entry name" value="Peptidase_M10/M27/M57"/>
</dbReference>
<gene>
    <name evidence="2" type="ORF">HF329_16280</name>
</gene>
<evidence type="ECO:0000313" key="2">
    <source>
        <dbReference type="EMBL" id="QJB36144.1"/>
    </source>
</evidence>
<dbReference type="InterPro" id="IPR024079">
    <property type="entry name" value="MetalloPept_cat_dom_sf"/>
</dbReference>
<dbReference type="PROSITE" id="PS51257">
    <property type="entry name" value="PROKAR_LIPOPROTEIN"/>
    <property type="match status" value="1"/>
</dbReference>
<dbReference type="AlphaFoldDB" id="A0AAE6ZPN9"/>
<keyword evidence="1" id="KW-0732">Signal</keyword>
<dbReference type="KEGG" id="coy:HF329_16280"/>
<dbReference type="SUPFAM" id="SSF55486">
    <property type="entry name" value="Metalloproteases ('zincins'), catalytic domain"/>
    <property type="match status" value="1"/>
</dbReference>
<proteinExistence type="predicted"/>
<evidence type="ECO:0000256" key="1">
    <source>
        <dbReference type="SAM" id="SignalP"/>
    </source>
</evidence>
<dbReference type="GO" id="GO:0008237">
    <property type="term" value="F:metallopeptidase activity"/>
    <property type="evidence" value="ECO:0007669"/>
    <property type="project" value="InterPro"/>
</dbReference>
<evidence type="ECO:0000313" key="3">
    <source>
        <dbReference type="Proteomes" id="UP000502421"/>
    </source>
</evidence>
<dbReference type="Proteomes" id="UP000502421">
    <property type="component" value="Chromosome"/>
</dbReference>
<feature type="signal peptide" evidence="1">
    <location>
        <begin position="1"/>
        <end position="22"/>
    </location>
</feature>
<keyword evidence="2" id="KW-0378">Hydrolase</keyword>
<keyword evidence="2" id="KW-0645">Protease</keyword>
<accession>A0AAE6ZPN9</accession>
<dbReference type="Pfam" id="PF12388">
    <property type="entry name" value="Peptidase_M57"/>
    <property type="match status" value="1"/>
</dbReference>